<name>A0A2P2LQ81_RHIMU</name>
<dbReference type="InterPro" id="IPR016024">
    <property type="entry name" value="ARM-type_fold"/>
</dbReference>
<feature type="domain" description="RRP12 HEAT" evidence="3">
    <location>
        <begin position="347"/>
        <end position="650"/>
    </location>
</feature>
<sequence length="1288" mass="144615">MEGVEMENPATVSTVDDGVDFCESILLRLSSSTQEDHQHLCATIGAMAQELKDQNLASNPVAYFGATCSSLERLLSSDPDPPPQMISSFLTILSFILPRISVPILRKKREFVSELVVRVLRLSSTTVVALVSGLKCVGHLLIVKDTANWADVSHLYSVLLGFMVDSRPKVRRQSHTCIRDVLQSFQGTSALAPASEGITKAFERYLLFAGGSGANATEESKGAQEVLYILDSLKECLPFMLMKYMTTILKYFKTLLELQQPVVTRRITDSLNAICLHPTMDIPDEILLDLLCSIAVYASTNETSADNMTFTARLLDVGLKKIYSLNRQICVVKLPIVFSTLKDILASEHEEPIFAATEAFKSLIHNCIDENLIKQGVDQIARNKNVEVRKSGPTIIEKVCATIESLLDYQYSAIWDMVFQVVSVMFDKLGFYSSYFTRGILMNLADMQRMPDEDFLYRKQLHECLGSALGAMGPETFLSILPLNLEADDLSEVNVWLFPILKKYTVGAHLSFYTETVLGMIGTMRQKSRQLELAGRIVSARSIDAVAYSLWSLLPSFCNYPVDTAESFKDLEKALFVAIQEELEVRGMICSALQILIQQNKRILEENYDLFGIEVSGAKQRAMAHYTPQVATDNLAVLKSSARELLTVMSGILLESPKDDGGCLQHTISEFASIADKKVITRIFSKTMLRILDVTKRAAEAENSRSFSSLQTEDSSNEKSLSLERAQLFDLAVSLLPGLDIKEINVLFDAIKPALQDVEGLVQKKAYKVLSIILQKSDGFRSSALEELLQLMIDVLPLCHFSAKRHRIDCLYFLVVHVAKEDSEQRRRDILCSFLTEIIISLKEANKRTRNRAYDVLVQIGHAFGDEGNGGKRENLYQFFNMVAGGLAGETPHMVSATVKGLARLAYEFSDLISTAYKLLPSTFLLLQRKNREIIKANLGLLKVLVAKSQAEGLQMHLGSLVEGLLKWQDNTKNHFKAKVKHLLDMLVRKCGLDAVKAVMPEEHMKLLTNIRKIKERKERKLGSNTEETKSYLSRATTSRLSRWNHTKIFSDFGDEEMEDGDDDYMDMNSDRRSNTSTMHKSKVASLRLKKRHRSDKSLPEDLLEHLGDEPLDLLDQRKTRSALQSSHSLKRKQESDDEPEIDSEGRLLIREEANSMEERHTDPDSDRSKAGSFSAALPAKKIQKRQKISDSGWAYTGSEYASKKAGGDVSRKDKLDPYAYWPLDRKMLSRRPEHRAAARKGMASVVKMTKKLEGKSASSALSMKVPKIKEGQRKSNKRKSRQRPDLH</sequence>
<feature type="region of interest" description="Disordered" evidence="2">
    <location>
        <begin position="1251"/>
        <end position="1288"/>
    </location>
</feature>
<dbReference type="Pfam" id="PF08161">
    <property type="entry name" value="RRP12_HEAT"/>
    <property type="match status" value="1"/>
</dbReference>
<dbReference type="InterPro" id="IPR012978">
    <property type="entry name" value="HEAT_RRP12"/>
</dbReference>
<comment type="similarity">
    <text evidence="1">Belongs to the RRP12 family.</text>
</comment>
<feature type="region of interest" description="Disordered" evidence="2">
    <location>
        <begin position="1060"/>
        <end position="1103"/>
    </location>
</feature>
<evidence type="ECO:0000259" key="4">
    <source>
        <dbReference type="Pfam" id="PF25772"/>
    </source>
</evidence>
<dbReference type="PANTHER" id="PTHR48445:SF1">
    <property type="entry name" value="OS02G0782100 PROTEIN"/>
    <property type="match status" value="1"/>
</dbReference>
<dbReference type="Pfam" id="PF25772">
    <property type="entry name" value="HEAT_RRP12_N"/>
    <property type="match status" value="1"/>
</dbReference>
<dbReference type="Gene3D" id="1.25.10.10">
    <property type="entry name" value="Leucine-rich Repeat Variant"/>
    <property type="match status" value="1"/>
</dbReference>
<dbReference type="SUPFAM" id="SSF48371">
    <property type="entry name" value="ARM repeat"/>
    <property type="match status" value="1"/>
</dbReference>
<feature type="compositionally biased region" description="Basic residues" evidence="2">
    <location>
        <begin position="1080"/>
        <end position="1095"/>
    </location>
</feature>
<dbReference type="PANTHER" id="PTHR48445">
    <property type="entry name" value="OS02G0782100 PROTEIN"/>
    <property type="match status" value="1"/>
</dbReference>
<organism evidence="5">
    <name type="scientific">Rhizophora mucronata</name>
    <name type="common">Asiatic mangrove</name>
    <dbReference type="NCBI Taxonomy" id="61149"/>
    <lineage>
        <taxon>Eukaryota</taxon>
        <taxon>Viridiplantae</taxon>
        <taxon>Streptophyta</taxon>
        <taxon>Embryophyta</taxon>
        <taxon>Tracheophyta</taxon>
        <taxon>Spermatophyta</taxon>
        <taxon>Magnoliopsida</taxon>
        <taxon>eudicotyledons</taxon>
        <taxon>Gunneridae</taxon>
        <taxon>Pentapetalae</taxon>
        <taxon>rosids</taxon>
        <taxon>fabids</taxon>
        <taxon>Malpighiales</taxon>
        <taxon>Rhizophoraceae</taxon>
        <taxon>Rhizophora</taxon>
    </lineage>
</organism>
<reference evidence="5" key="1">
    <citation type="submission" date="2018-02" db="EMBL/GenBank/DDBJ databases">
        <title>Rhizophora mucronata_Transcriptome.</title>
        <authorList>
            <person name="Meera S.P."/>
            <person name="Sreeshan A."/>
            <person name="Augustine A."/>
        </authorList>
    </citation>
    <scope>NUCLEOTIDE SEQUENCE</scope>
    <source>
        <tissue evidence="5">Leaf</tissue>
    </source>
</reference>
<dbReference type="InterPro" id="IPR057860">
    <property type="entry name" value="HEAT_RRP12_N"/>
</dbReference>
<evidence type="ECO:0000313" key="5">
    <source>
        <dbReference type="EMBL" id="MBX20124.1"/>
    </source>
</evidence>
<accession>A0A2P2LQ81</accession>
<evidence type="ECO:0000256" key="1">
    <source>
        <dbReference type="ARBA" id="ARBA00007690"/>
    </source>
</evidence>
<dbReference type="EMBL" id="GGEC01039640">
    <property type="protein sequence ID" value="MBX20124.1"/>
    <property type="molecule type" value="Transcribed_RNA"/>
</dbReference>
<evidence type="ECO:0000256" key="2">
    <source>
        <dbReference type="SAM" id="MobiDB-lite"/>
    </source>
</evidence>
<proteinExistence type="inferred from homology"/>
<protein>
    <submittedName>
        <fullName evidence="5">Uncharacterized protein MANES_16G091500</fullName>
    </submittedName>
</protein>
<dbReference type="InterPro" id="IPR011989">
    <property type="entry name" value="ARM-like"/>
</dbReference>
<feature type="compositionally biased region" description="Basic and acidic residues" evidence="2">
    <location>
        <begin position="1144"/>
        <end position="1170"/>
    </location>
</feature>
<feature type="region of interest" description="Disordered" evidence="2">
    <location>
        <begin position="1120"/>
        <end position="1191"/>
    </location>
</feature>
<feature type="domain" description="RRP12 N-terminal HEAT" evidence="4">
    <location>
        <begin position="11"/>
        <end position="281"/>
    </location>
</feature>
<evidence type="ECO:0000259" key="3">
    <source>
        <dbReference type="Pfam" id="PF08161"/>
    </source>
</evidence>